<keyword evidence="1" id="KW-0812">Transmembrane</keyword>
<organism evidence="2 3">
    <name type="scientific">Burkholderia stabilis</name>
    <dbReference type="NCBI Taxonomy" id="95485"/>
    <lineage>
        <taxon>Bacteria</taxon>
        <taxon>Pseudomonadati</taxon>
        <taxon>Pseudomonadota</taxon>
        <taxon>Betaproteobacteria</taxon>
        <taxon>Burkholderiales</taxon>
        <taxon>Burkholderiaceae</taxon>
        <taxon>Burkholderia</taxon>
        <taxon>Burkholderia cepacia complex</taxon>
    </lineage>
</organism>
<reference evidence="2 3" key="1">
    <citation type="submission" date="2017-11" db="EMBL/GenBank/DDBJ databases">
        <authorList>
            <person name="Seth-Smith MB H."/>
        </authorList>
    </citation>
    <scope>NUCLEOTIDE SEQUENCE [LARGE SCALE GENOMIC DNA]</scope>
    <source>
        <strain evidence="2">E</strain>
    </source>
</reference>
<dbReference type="EMBL" id="LR025744">
    <property type="protein sequence ID" value="VBB17418.1"/>
    <property type="molecule type" value="Genomic_DNA"/>
</dbReference>
<keyword evidence="1" id="KW-0472">Membrane</keyword>
<feature type="transmembrane region" description="Helical" evidence="1">
    <location>
        <begin position="57"/>
        <end position="75"/>
    </location>
</feature>
<dbReference type="AlphaFoldDB" id="A0AAJ5T9H6"/>
<dbReference type="Proteomes" id="UP000268684">
    <property type="component" value="Chromosome III"/>
</dbReference>
<accession>A0AAJ5T9H6</accession>
<evidence type="ECO:0000256" key="1">
    <source>
        <dbReference type="SAM" id="Phobius"/>
    </source>
</evidence>
<feature type="transmembrane region" description="Helical" evidence="1">
    <location>
        <begin position="28"/>
        <end position="45"/>
    </location>
</feature>
<evidence type="ECO:0000313" key="2">
    <source>
        <dbReference type="EMBL" id="VBB17418.1"/>
    </source>
</evidence>
<keyword evidence="1" id="KW-1133">Transmembrane helix</keyword>
<evidence type="ECO:0000313" key="3">
    <source>
        <dbReference type="Proteomes" id="UP000268684"/>
    </source>
</evidence>
<sequence length="76" mass="8363">MKDTAQDTDRSGRTVRERDGIPVQLRRMVLGVLLGLGVFAIGSILKSTLHVTEPVVYFWFGVLSALGGVSIFTWVK</sequence>
<keyword evidence="3" id="KW-1185">Reference proteome</keyword>
<gene>
    <name evidence="2" type="ORF">BSTAB16_7634</name>
</gene>
<protein>
    <submittedName>
        <fullName evidence="2">Uncharacterized protein</fullName>
    </submittedName>
</protein>
<name>A0AAJ5T9H6_9BURK</name>
<proteinExistence type="predicted"/>